<keyword evidence="1" id="KW-0472">Membrane</keyword>
<dbReference type="EMBL" id="BRVO01000002">
    <property type="protein sequence ID" value="GLB49476.1"/>
    <property type="molecule type" value="Genomic_DNA"/>
</dbReference>
<gene>
    <name evidence="2" type="ORF">Y10_18440</name>
</gene>
<evidence type="ECO:0000313" key="2">
    <source>
        <dbReference type="EMBL" id="GLB49476.1"/>
    </source>
</evidence>
<name>A0ABQ5MJ83_9FLAO</name>
<feature type="transmembrane region" description="Helical" evidence="1">
    <location>
        <begin position="110"/>
        <end position="128"/>
    </location>
</feature>
<protein>
    <submittedName>
        <fullName evidence="2">Uncharacterized protein</fullName>
    </submittedName>
</protein>
<reference evidence="2" key="1">
    <citation type="submission" date="2022-07" db="EMBL/GenBank/DDBJ databases">
        <title>Taxonomy of Novel Oxalotrophic and Methylotrophic Bacteria.</title>
        <authorList>
            <person name="Sahin N."/>
            <person name="Tani A."/>
        </authorList>
    </citation>
    <scope>NUCLEOTIDE SEQUENCE</scope>
    <source>
        <strain evidence="2">Y10</strain>
    </source>
</reference>
<dbReference type="Proteomes" id="UP001143543">
    <property type="component" value="Unassembled WGS sequence"/>
</dbReference>
<keyword evidence="3" id="KW-1185">Reference proteome</keyword>
<proteinExistence type="predicted"/>
<evidence type="ECO:0000256" key="1">
    <source>
        <dbReference type="SAM" id="Phobius"/>
    </source>
</evidence>
<sequence>MRSKLLLESFVKISEQFSFLSKTKQAEELSNIIEEQSTLTGDKEIISGKRLLQLKKEAEERHEINLRMGVANALAVYVGYKDFSTYEKEQKKGELTFKDKSSNFFRAHKTTLLVSIGLLLIFLIFESVTKRKWMVWKKDHYEQIDFNENDYSTGKLKLYKSTECDAFFKIQPDCNTVFFTQDGKSLIWYGKNKNREYEFFSTRGNHPETDKPLKPITHYMVEKYICP</sequence>
<dbReference type="RefSeq" id="WP_281765109.1">
    <property type="nucleotide sequence ID" value="NZ_BRVO01000002.1"/>
</dbReference>
<evidence type="ECO:0000313" key="3">
    <source>
        <dbReference type="Proteomes" id="UP001143543"/>
    </source>
</evidence>
<accession>A0ABQ5MJ83</accession>
<keyword evidence="1" id="KW-0812">Transmembrane</keyword>
<organism evidence="2 3">
    <name type="scientific">Neptunitalea lumnitzerae</name>
    <dbReference type="NCBI Taxonomy" id="2965509"/>
    <lineage>
        <taxon>Bacteria</taxon>
        <taxon>Pseudomonadati</taxon>
        <taxon>Bacteroidota</taxon>
        <taxon>Flavobacteriia</taxon>
        <taxon>Flavobacteriales</taxon>
        <taxon>Flavobacteriaceae</taxon>
        <taxon>Neptunitalea</taxon>
    </lineage>
</organism>
<comment type="caution">
    <text evidence="2">The sequence shown here is derived from an EMBL/GenBank/DDBJ whole genome shotgun (WGS) entry which is preliminary data.</text>
</comment>
<keyword evidence="1" id="KW-1133">Transmembrane helix</keyword>